<evidence type="ECO:0000256" key="11">
    <source>
        <dbReference type="ARBA" id="ARBA00023277"/>
    </source>
</evidence>
<evidence type="ECO:0000256" key="15">
    <source>
        <dbReference type="ARBA" id="ARBA00039571"/>
    </source>
</evidence>
<dbReference type="Gene3D" id="2.60.40.10">
    <property type="entry name" value="Immunoglobulins"/>
    <property type="match status" value="1"/>
</dbReference>
<dbReference type="InterPro" id="IPR013783">
    <property type="entry name" value="Ig-like_fold"/>
</dbReference>
<evidence type="ECO:0000256" key="8">
    <source>
        <dbReference type="ARBA" id="ARBA00022801"/>
    </source>
</evidence>
<keyword evidence="8" id="KW-0378">Hydrolase</keyword>
<dbReference type="InterPro" id="IPR001764">
    <property type="entry name" value="Glyco_hydro_3_N"/>
</dbReference>
<evidence type="ECO:0000256" key="13">
    <source>
        <dbReference type="ARBA" id="ARBA00023326"/>
    </source>
</evidence>
<dbReference type="Gene3D" id="3.20.20.300">
    <property type="entry name" value="Glycoside hydrolase, family 3, N-terminal domain"/>
    <property type="match status" value="1"/>
</dbReference>
<feature type="signal peptide" evidence="19">
    <location>
        <begin position="1"/>
        <end position="21"/>
    </location>
</feature>
<reference evidence="22" key="1">
    <citation type="submission" date="2017-02" db="EMBL/GenBank/DDBJ databases">
        <authorList>
            <person name="Tafer H."/>
            <person name="Lopandic K."/>
        </authorList>
    </citation>
    <scope>NUCLEOTIDE SEQUENCE [LARGE SCALE GENOMIC DNA]</scope>
    <source>
        <strain evidence="22">CBS 366.77</strain>
    </source>
</reference>
<dbReference type="Gene3D" id="3.40.50.1700">
    <property type="entry name" value="Glycoside hydrolase family 3 C-terminal domain"/>
    <property type="match status" value="1"/>
</dbReference>
<dbReference type="SMART" id="SM01217">
    <property type="entry name" value="Fn3_like"/>
    <property type="match status" value="1"/>
</dbReference>
<comment type="subcellular location">
    <subcellularLocation>
        <location evidence="2">Secreted</location>
    </subcellularLocation>
</comment>
<dbReference type="OrthoDB" id="416222at2759"/>
<dbReference type="PANTHER" id="PTHR42715:SF5">
    <property type="entry name" value="BETA-GLUCOSIDASE M-RELATED"/>
    <property type="match status" value="1"/>
</dbReference>
<dbReference type="InterPro" id="IPR036881">
    <property type="entry name" value="Glyco_hydro_3_C_sf"/>
</dbReference>
<dbReference type="Pfam" id="PF00933">
    <property type="entry name" value="Glyco_hydro_3"/>
    <property type="match status" value="1"/>
</dbReference>
<evidence type="ECO:0000256" key="2">
    <source>
        <dbReference type="ARBA" id="ARBA00004613"/>
    </source>
</evidence>
<evidence type="ECO:0000256" key="18">
    <source>
        <dbReference type="ARBA" id="ARBA00041805"/>
    </source>
</evidence>
<evidence type="ECO:0000256" key="17">
    <source>
        <dbReference type="ARBA" id="ARBA00041589"/>
    </source>
</evidence>
<evidence type="ECO:0000313" key="22">
    <source>
        <dbReference type="Proteomes" id="UP000266188"/>
    </source>
</evidence>
<dbReference type="SUPFAM" id="SSF51445">
    <property type="entry name" value="(Trans)glycosidases"/>
    <property type="match status" value="1"/>
</dbReference>
<dbReference type="SUPFAM" id="SSF52279">
    <property type="entry name" value="Beta-D-glucan exohydrolase, C-terminal domain"/>
    <property type="match status" value="1"/>
</dbReference>
<evidence type="ECO:0000313" key="21">
    <source>
        <dbReference type="EMBL" id="RJE25559.1"/>
    </source>
</evidence>
<keyword evidence="11" id="KW-0119">Carbohydrate metabolism</keyword>
<feature type="domain" description="Fibronectin type III-like" evidence="20">
    <location>
        <begin position="696"/>
        <end position="762"/>
    </location>
</feature>
<dbReference type="InterPro" id="IPR017853">
    <property type="entry name" value="GH"/>
</dbReference>
<evidence type="ECO:0000259" key="20">
    <source>
        <dbReference type="SMART" id="SM01217"/>
    </source>
</evidence>
<dbReference type="GO" id="GO:0005576">
    <property type="term" value="C:extracellular region"/>
    <property type="evidence" value="ECO:0007669"/>
    <property type="project" value="UniProtKB-SubCell"/>
</dbReference>
<evidence type="ECO:0000256" key="6">
    <source>
        <dbReference type="ARBA" id="ARBA00022525"/>
    </source>
</evidence>
<keyword evidence="22" id="KW-1185">Reference proteome</keyword>
<evidence type="ECO:0000256" key="3">
    <source>
        <dbReference type="ARBA" id="ARBA00004987"/>
    </source>
</evidence>
<evidence type="ECO:0000256" key="1">
    <source>
        <dbReference type="ARBA" id="ARBA00000448"/>
    </source>
</evidence>
<dbReference type="PANTHER" id="PTHR42715">
    <property type="entry name" value="BETA-GLUCOSIDASE"/>
    <property type="match status" value="1"/>
</dbReference>
<evidence type="ECO:0000256" key="16">
    <source>
        <dbReference type="ARBA" id="ARBA00041282"/>
    </source>
</evidence>
<keyword evidence="6" id="KW-0964">Secreted</keyword>
<evidence type="ECO:0000256" key="14">
    <source>
        <dbReference type="ARBA" id="ARBA00024983"/>
    </source>
</evidence>
<dbReference type="InterPro" id="IPR026891">
    <property type="entry name" value="Fn3-like"/>
</dbReference>
<dbReference type="Proteomes" id="UP000266188">
    <property type="component" value="Unassembled WGS sequence"/>
</dbReference>
<dbReference type="PRINTS" id="PR00133">
    <property type="entry name" value="GLHYDRLASE3"/>
</dbReference>
<protein>
    <recommendedName>
        <fullName evidence="15">Probable beta-glucosidase M</fullName>
        <ecNumber evidence="5">3.2.1.21</ecNumber>
    </recommendedName>
    <alternativeName>
        <fullName evidence="16">Beta-D-glucoside glucohydrolase M</fullName>
    </alternativeName>
    <alternativeName>
        <fullName evidence="17">Cellobiase M</fullName>
    </alternativeName>
    <alternativeName>
        <fullName evidence="18">Gentiobiase M</fullName>
    </alternativeName>
</protein>
<dbReference type="Pfam" id="PF01915">
    <property type="entry name" value="Glyco_hydro_3_C"/>
    <property type="match status" value="1"/>
</dbReference>
<dbReference type="FunFam" id="2.60.40.10:FF:000757">
    <property type="entry name" value="Beta-glucosidase G"/>
    <property type="match status" value="1"/>
</dbReference>
<gene>
    <name evidence="21" type="ORF">PHISCL_02099</name>
</gene>
<organism evidence="21 22">
    <name type="scientific">Aspergillus sclerotialis</name>
    <dbReference type="NCBI Taxonomy" id="2070753"/>
    <lineage>
        <taxon>Eukaryota</taxon>
        <taxon>Fungi</taxon>
        <taxon>Dikarya</taxon>
        <taxon>Ascomycota</taxon>
        <taxon>Pezizomycotina</taxon>
        <taxon>Eurotiomycetes</taxon>
        <taxon>Eurotiomycetidae</taxon>
        <taxon>Eurotiales</taxon>
        <taxon>Aspergillaceae</taxon>
        <taxon>Aspergillus</taxon>
        <taxon>Aspergillus subgen. Polypaecilum</taxon>
    </lineage>
</organism>
<dbReference type="GO" id="GO:0030245">
    <property type="term" value="P:cellulose catabolic process"/>
    <property type="evidence" value="ECO:0007669"/>
    <property type="project" value="UniProtKB-KW"/>
</dbReference>
<dbReference type="InterPro" id="IPR036962">
    <property type="entry name" value="Glyco_hydro_3_N_sf"/>
</dbReference>
<evidence type="ECO:0000256" key="12">
    <source>
        <dbReference type="ARBA" id="ARBA00023295"/>
    </source>
</evidence>
<keyword evidence="12" id="KW-0326">Glycosidase</keyword>
<comment type="function">
    <text evidence="14">Beta-glucosidases are one of a number of cellulolytic enzymes involved in the degradation of cellulosic biomass. Catalyzes the last step releasing glucose from the inhibitory cellobiose.</text>
</comment>
<proteinExistence type="inferred from homology"/>
<evidence type="ECO:0000256" key="9">
    <source>
        <dbReference type="ARBA" id="ARBA00023001"/>
    </source>
</evidence>
<dbReference type="EC" id="3.2.1.21" evidence="5"/>
<keyword evidence="7 19" id="KW-0732">Signal</keyword>
<feature type="chain" id="PRO_5017247703" description="Probable beta-glucosidase M" evidence="19">
    <location>
        <begin position="22"/>
        <end position="774"/>
    </location>
</feature>
<dbReference type="AlphaFoldDB" id="A0A3A2ZQX3"/>
<keyword evidence="13" id="KW-0624">Polysaccharide degradation</keyword>
<comment type="catalytic activity">
    <reaction evidence="1">
        <text>Hydrolysis of terminal, non-reducing beta-D-glucosyl residues with release of beta-D-glucose.</text>
        <dbReference type="EC" id="3.2.1.21"/>
    </reaction>
</comment>
<dbReference type="InterPro" id="IPR002772">
    <property type="entry name" value="Glyco_hydro_3_C"/>
</dbReference>
<dbReference type="EMBL" id="MVGC01000044">
    <property type="protein sequence ID" value="RJE25559.1"/>
    <property type="molecule type" value="Genomic_DNA"/>
</dbReference>
<comment type="pathway">
    <text evidence="3">Glycan metabolism; cellulose degradation.</text>
</comment>
<comment type="caution">
    <text evidence="21">The sequence shown here is derived from an EMBL/GenBank/DDBJ whole genome shotgun (WGS) entry which is preliminary data.</text>
</comment>
<evidence type="ECO:0000256" key="10">
    <source>
        <dbReference type="ARBA" id="ARBA00023180"/>
    </source>
</evidence>
<evidence type="ECO:0000256" key="5">
    <source>
        <dbReference type="ARBA" id="ARBA00012744"/>
    </source>
</evidence>
<accession>A0A3A2ZQX3</accession>
<dbReference type="STRING" id="2070753.A0A3A2ZQX3"/>
<dbReference type="GO" id="GO:0008422">
    <property type="term" value="F:beta-glucosidase activity"/>
    <property type="evidence" value="ECO:0007669"/>
    <property type="project" value="UniProtKB-EC"/>
</dbReference>
<evidence type="ECO:0000256" key="7">
    <source>
        <dbReference type="ARBA" id="ARBA00022729"/>
    </source>
</evidence>
<evidence type="ECO:0000256" key="19">
    <source>
        <dbReference type="SAM" id="SignalP"/>
    </source>
</evidence>
<sequence>MVPAGIIGILCSLSLFSAANAENITSDSYFYGLSPPVYPAPDGNGTGSWAAAYRKAREFVANLSPEEKVNLTAGVKLDNGCMGNIPPIPRVGFPGFCAADAENGLRNTDYVNAWSSGIHVGASWNKKLARDRAMHMGQEFRHKGVHILLGPVVGPMGRVATGGRNWEGFSSDPYLTGALGAETVERNPVNRRICHYIGNEQELYRNPDVDAQGEHVQSVSSNIDDKTIHELYLWPFQDAVRAGSASVMCSYERINNSYGCQNSKTLNGILKGELGFQGYVVTDWYAQHGGIASANAGLDMVMPVTTLWGSNLTEAINNGTMDASRLDDMATRIIASWYQLGQDMSFPPTGIGMPHDVNEPHDRVVAKYSAERETLLKSAIEGHVLAKNSKGVLPLQKPRLLSVFGYDAKGPQSLEFNNKILDANQSITSDFSTLPLIQPNHTLWVGGGSGGNSPAHIDAPIDALQRQAWEDGSSLLWNFDAQNPVVDPTSDACLVFINAYSSETFDRPGLTDEYSDTLVKNVAGKCNNTMVIIHNAGIRLVDAWVEHENVTAVIFAHLPGQDTGRAVVDLLYGRANPSGRLPYTVARKPEDYGSLLNHSKREGKYWLFPQSDFSEGLLTDYRAFGAHDITPRYEFGYGLSYTTFDYSTLRMNYQRTSAESYPQAAPIKQGGNPHLWDEIVTVSAMVSNTGSMDGDEVVQLYVGIPNRPIRQLRGFEKVRINAGETASVAFHLNRRDLSVWDVTAQQWLLQKGKYQFYVGRSSGDLPLRGDFTVV</sequence>
<comment type="similarity">
    <text evidence="4">Belongs to the glycosyl hydrolase 3 family.</text>
</comment>
<dbReference type="InterPro" id="IPR050288">
    <property type="entry name" value="Cellulose_deg_GH3"/>
</dbReference>
<dbReference type="FunFam" id="3.20.20.300:FF:000002">
    <property type="entry name" value="Probable beta-glucosidase"/>
    <property type="match status" value="1"/>
</dbReference>
<keyword evidence="10" id="KW-0325">Glycoprotein</keyword>
<name>A0A3A2ZQX3_9EURO</name>
<dbReference type="Pfam" id="PF14310">
    <property type="entry name" value="Fn3-like"/>
    <property type="match status" value="1"/>
</dbReference>
<evidence type="ECO:0000256" key="4">
    <source>
        <dbReference type="ARBA" id="ARBA00005336"/>
    </source>
</evidence>
<keyword evidence="9" id="KW-0136">Cellulose degradation</keyword>